<dbReference type="AlphaFoldDB" id="A0A226C1H0"/>
<gene>
    <name evidence="2" type="ORF">CDO51_00240</name>
</gene>
<dbReference type="EMBL" id="NIQC01000001">
    <property type="protein sequence ID" value="OWZ84872.1"/>
    <property type="molecule type" value="Genomic_DNA"/>
</dbReference>
<accession>A0A226C1H0</accession>
<name>A0A226C1H0_9FIRM</name>
<proteinExistence type="inferred from homology"/>
<dbReference type="OrthoDB" id="1778641at2"/>
<comment type="caution">
    <text evidence="2">The sequence shown here is derived from an EMBL/GenBank/DDBJ whole genome shotgun (WGS) entry which is preliminary data.</text>
</comment>
<evidence type="ECO:0000313" key="3">
    <source>
        <dbReference type="Proteomes" id="UP000214588"/>
    </source>
</evidence>
<protein>
    <submittedName>
        <fullName evidence="2">Asp23/Gls24 family envelope stress response protein</fullName>
    </submittedName>
</protein>
<sequence>MADKETNVGKVNNLSTAEKEDNVEIVDDVIAIIAGIAANKVEGVKGMTGGSFVGNIAERMGKKDLGKGVKITTEENEVHVAISIVVQYGVKIHETAKEVQKAIREAIQSMTGLEVPAVQVNVQGVEMDQESESEYETME</sequence>
<evidence type="ECO:0000256" key="1">
    <source>
        <dbReference type="ARBA" id="ARBA00005721"/>
    </source>
</evidence>
<reference evidence="2 3" key="1">
    <citation type="submission" date="2017-06" db="EMBL/GenBank/DDBJ databases">
        <title>Draft Genome Sequence of Natranaerobius trueperi halophilic, alkalithermophilic bacteria from soda lakes.</title>
        <authorList>
            <person name="Zhao B."/>
        </authorList>
    </citation>
    <scope>NUCLEOTIDE SEQUENCE [LARGE SCALE GENOMIC DNA]</scope>
    <source>
        <strain evidence="2 3">DSM 18760</strain>
    </source>
</reference>
<organism evidence="2 3">
    <name type="scientific">Natranaerobius trueperi</name>
    <dbReference type="NCBI Taxonomy" id="759412"/>
    <lineage>
        <taxon>Bacteria</taxon>
        <taxon>Bacillati</taxon>
        <taxon>Bacillota</taxon>
        <taxon>Clostridia</taxon>
        <taxon>Natranaerobiales</taxon>
        <taxon>Natranaerobiaceae</taxon>
        <taxon>Natranaerobius</taxon>
    </lineage>
</organism>
<dbReference type="PANTHER" id="PTHR34297">
    <property type="entry name" value="HYPOTHETICAL CYTOSOLIC PROTEIN-RELATED"/>
    <property type="match status" value="1"/>
</dbReference>
<evidence type="ECO:0000313" key="2">
    <source>
        <dbReference type="EMBL" id="OWZ84872.1"/>
    </source>
</evidence>
<comment type="similarity">
    <text evidence="1">Belongs to the asp23 family.</text>
</comment>
<dbReference type="InterPro" id="IPR005531">
    <property type="entry name" value="Asp23"/>
</dbReference>
<dbReference type="Pfam" id="PF03780">
    <property type="entry name" value="Asp23"/>
    <property type="match status" value="1"/>
</dbReference>
<keyword evidence="3" id="KW-1185">Reference proteome</keyword>
<dbReference type="RefSeq" id="WP_089022296.1">
    <property type="nucleotide sequence ID" value="NZ_NIQC01000001.1"/>
</dbReference>
<dbReference type="Proteomes" id="UP000214588">
    <property type="component" value="Unassembled WGS sequence"/>
</dbReference>